<gene>
    <name evidence="4" type="ORF">UFB30_10495</name>
</gene>
<keyword evidence="5" id="KW-1185">Reference proteome</keyword>
<feature type="domain" description="Beta-lactamase-related" evidence="3">
    <location>
        <begin position="18"/>
        <end position="286"/>
    </location>
</feature>
<proteinExistence type="predicted"/>
<comment type="caution">
    <text evidence="4">The sequence shown here is derived from an EMBL/GenBank/DDBJ whole genome shotgun (WGS) entry which is preliminary data.</text>
</comment>
<dbReference type="SUPFAM" id="SSF56601">
    <property type="entry name" value="beta-lactamase/transpeptidase-like"/>
    <property type="match status" value="1"/>
</dbReference>
<reference evidence="4 5" key="1">
    <citation type="submission" date="2023-12" db="EMBL/GenBank/DDBJ databases">
        <title>Jeotgalibacillus haloalkaliphilus sp. nov., a novel salt-tolerant bacteria, isolated from the estuary of the Fenhe River into the Yellow River.</title>
        <authorList>
            <person name="Li Y."/>
        </authorList>
    </citation>
    <scope>NUCLEOTIDE SEQUENCE [LARGE SCALE GENOMIC DNA]</scope>
    <source>
        <strain evidence="4 5">HH7-29</strain>
    </source>
</reference>
<evidence type="ECO:0000256" key="2">
    <source>
        <dbReference type="ARBA" id="ARBA00023136"/>
    </source>
</evidence>
<accession>A0ABU5KN25</accession>
<evidence type="ECO:0000259" key="3">
    <source>
        <dbReference type="Pfam" id="PF00144"/>
    </source>
</evidence>
<evidence type="ECO:0000313" key="4">
    <source>
        <dbReference type="EMBL" id="MDZ5712654.1"/>
    </source>
</evidence>
<dbReference type="EC" id="3.-.-.-" evidence="4"/>
<name>A0ABU5KN25_9BACL</name>
<dbReference type="PANTHER" id="PTHR46825:SF11">
    <property type="entry name" value="PENICILLIN-BINDING PROTEIN 4"/>
    <property type="match status" value="1"/>
</dbReference>
<keyword evidence="2" id="KW-0472">Membrane</keyword>
<dbReference type="InterPro" id="IPR001466">
    <property type="entry name" value="Beta-lactam-related"/>
</dbReference>
<evidence type="ECO:0000313" key="5">
    <source>
        <dbReference type="Proteomes" id="UP001292084"/>
    </source>
</evidence>
<protein>
    <submittedName>
        <fullName evidence="4">Serine hydrolase</fullName>
        <ecNumber evidence="4">3.-.-.-</ecNumber>
    </submittedName>
</protein>
<dbReference type="Proteomes" id="UP001292084">
    <property type="component" value="Unassembled WGS sequence"/>
</dbReference>
<dbReference type="EMBL" id="JAXQNN010000003">
    <property type="protein sequence ID" value="MDZ5712654.1"/>
    <property type="molecule type" value="Genomic_DNA"/>
</dbReference>
<dbReference type="RefSeq" id="WP_322421636.1">
    <property type="nucleotide sequence ID" value="NZ_JAXQNN010000003.1"/>
</dbReference>
<organism evidence="4 5">
    <name type="scientific">Jeotgalibacillus haloalkalitolerans</name>
    <dbReference type="NCBI Taxonomy" id="3104292"/>
    <lineage>
        <taxon>Bacteria</taxon>
        <taxon>Bacillati</taxon>
        <taxon>Bacillota</taxon>
        <taxon>Bacilli</taxon>
        <taxon>Bacillales</taxon>
        <taxon>Caryophanaceae</taxon>
        <taxon>Jeotgalibacillus</taxon>
    </lineage>
</organism>
<dbReference type="InterPro" id="IPR050491">
    <property type="entry name" value="AmpC-like"/>
</dbReference>
<dbReference type="Pfam" id="PF00144">
    <property type="entry name" value="Beta-lactamase"/>
    <property type="match status" value="1"/>
</dbReference>
<sequence>MSRLEELQQLISDISFTGAVLVQRDQEVVIKDGYGEANRSDHILNSADTRFGIASGCKIFTSIAICQLVEKGQLTFESLLKDLLPISFPHYSDDVTVHHLLTHTSGIPDYFDESETADFEDIWKDRPMYRMQSPADFLPMFQHEKMKFEPGAEFSYNNSGFILLGLIVEELTGMAFTDYVEAHIFKPAGMTDSGYFRMDQLPERTALGYIDDEDHWKTNIYSVPVKGGPDGGAFTTVNDLNRLWNSLLSDEILSEAFRKILLTPHVLQKGDIYYGYGVWISMKGKEILKYFVMGFDPGVRMYSSVNMVTKVQTHVLSNAEESVYPILEAVDEFFEE</sequence>
<evidence type="ECO:0000256" key="1">
    <source>
        <dbReference type="ARBA" id="ARBA00004370"/>
    </source>
</evidence>
<dbReference type="Gene3D" id="3.40.710.10">
    <property type="entry name" value="DD-peptidase/beta-lactamase superfamily"/>
    <property type="match status" value="1"/>
</dbReference>
<keyword evidence="4" id="KW-0378">Hydrolase</keyword>
<dbReference type="GO" id="GO:0016787">
    <property type="term" value="F:hydrolase activity"/>
    <property type="evidence" value="ECO:0007669"/>
    <property type="project" value="UniProtKB-KW"/>
</dbReference>
<dbReference type="InterPro" id="IPR012338">
    <property type="entry name" value="Beta-lactam/transpept-like"/>
</dbReference>
<dbReference type="PANTHER" id="PTHR46825">
    <property type="entry name" value="D-ALANYL-D-ALANINE-CARBOXYPEPTIDASE/ENDOPEPTIDASE AMPH"/>
    <property type="match status" value="1"/>
</dbReference>
<comment type="subcellular location">
    <subcellularLocation>
        <location evidence="1">Membrane</location>
    </subcellularLocation>
</comment>